<evidence type="ECO:0000259" key="7">
    <source>
        <dbReference type="PROSITE" id="PS50106"/>
    </source>
</evidence>
<keyword evidence="9" id="KW-1185">Reference proteome</keyword>
<dbReference type="RefSeq" id="WP_142600838.1">
    <property type="nucleotide sequence ID" value="NZ_FXSZ01000001.1"/>
</dbReference>
<dbReference type="SMART" id="SM00228">
    <property type="entry name" value="PDZ"/>
    <property type="match status" value="1"/>
</dbReference>
<name>A0A521AP57_9SPHI</name>
<dbReference type="AlphaFoldDB" id="A0A521AP57"/>
<dbReference type="SUPFAM" id="SSF50156">
    <property type="entry name" value="PDZ domain-like"/>
    <property type="match status" value="1"/>
</dbReference>
<keyword evidence="2 5" id="KW-0645">Protease</keyword>
<dbReference type="InterPro" id="IPR001478">
    <property type="entry name" value="PDZ"/>
</dbReference>
<dbReference type="OrthoDB" id="9812068at2"/>
<gene>
    <name evidence="8" type="ORF">SAMN06265350_101292</name>
</gene>
<dbReference type="SUPFAM" id="SSF52096">
    <property type="entry name" value="ClpP/crotonase"/>
    <property type="match status" value="1"/>
</dbReference>
<dbReference type="GO" id="GO:0030288">
    <property type="term" value="C:outer membrane-bounded periplasmic space"/>
    <property type="evidence" value="ECO:0007669"/>
    <property type="project" value="TreeGrafter"/>
</dbReference>
<dbReference type="GO" id="GO:0006508">
    <property type="term" value="P:proteolysis"/>
    <property type="evidence" value="ECO:0007669"/>
    <property type="project" value="UniProtKB-KW"/>
</dbReference>
<dbReference type="InterPro" id="IPR005151">
    <property type="entry name" value="Tail-specific_protease"/>
</dbReference>
<dbReference type="PROSITE" id="PS50106">
    <property type="entry name" value="PDZ"/>
    <property type="match status" value="1"/>
</dbReference>
<dbReference type="Pfam" id="PF03572">
    <property type="entry name" value="Peptidase_S41"/>
    <property type="match status" value="1"/>
</dbReference>
<evidence type="ECO:0000256" key="4">
    <source>
        <dbReference type="ARBA" id="ARBA00022825"/>
    </source>
</evidence>
<keyword evidence="4 5" id="KW-0720">Serine protease</keyword>
<dbReference type="InterPro" id="IPR004447">
    <property type="entry name" value="Peptidase_S41A"/>
</dbReference>
<keyword evidence="6" id="KW-1133">Transmembrane helix</keyword>
<keyword evidence="6" id="KW-0472">Membrane</keyword>
<dbReference type="InterPro" id="IPR029045">
    <property type="entry name" value="ClpP/crotonase-like_dom_sf"/>
</dbReference>
<dbReference type="Gene3D" id="3.30.750.44">
    <property type="match status" value="1"/>
</dbReference>
<evidence type="ECO:0000313" key="8">
    <source>
        <dbReference type="EMBL" id="SMO36587.1"/>
    </source>
</evidence>
<dbReference type="GO" id="GO:0008236">
    <property type="term" value="F:serine-type peptidase activity"/>
    <property type="evidence" value="ECO:0007669"/>
    <property type="project" value="UniProtKB-KW"/>
</dbReference>
<dbReference type="PANTHER" id="PTHR32060:SF30">
    <property type="entry name" value="CARBOXY-TERMINAL PROCESSING PROTEASE CTPA"/>
    <property type="match status" value="1"/>
</dbReference>
<dbReference type="Pfam" id="PF13180">
    <property type="entry name" value="PDZ_2"/>
    <property type="match status" value="1"/>
</dbReference>
<dbReference type="PANTHER" id="PTHR32060">
    <property type="entry name" value="TAIL-SPECIFIC PROTEASE"/>
    <property type="match status" value="1"/>
</dbReference>
<dbReference type="NCBIfam" id="TIGR00225">
    <property type="entry name" value="prc"/>
    <property type="match status" value="1"/>
</dbReference>
<evidence type="ECO:0000256" key="1">
    <source>
        <dbReference type="ARBA" id="ARBA00009179"/>
    </source>
</evidence>
<dbReference type="Proteomes" id="UP000315971">
    <property type="component" value="Unassembled WGS sequence"/>
</dbReference>
<dbReference type="Gene3D" id="2.30.42.10">
    <property type="match status" value="1"/>
</dbReference>
<reference evidence="8 9" key="1">
    <citation type="submission" date="2017-05" db="EMBL/GenBank/DDBJ databases">
        <authorList>
            <person name="Varghese N."/>
            <person name="Submissions S."/>
        </authorList>
    </citation>
    <scope>NUCLEOTIDE SEQUENCE [LARGE SCALE GENOMIC DNA]</scope>
    <source>
        <strain evidence="8 9">DSM 21342</strain>
    </source>
</reference>
<evidence type="ECO:0000256" key="5">
    <source>
        <dbReference type="RuleBase" id="RU004404"/>
    </source>
</evidence>
<feature type="domain" description="PDZ" evidence="7">
    <location>
        <begin position="94"/>
        <end position="161"/>
    </location>
</feature>
<dbReference type="CDD" id="cd07560">
    <property type="entry name" value="Peptidase_S41_CPP"/>
    <property type="match status" value="1"/>
</dbReference>
<evidence type="ECO:0000256" key="2">
    <source>
        <dbReference type="ARBA" id="ARBA00022670"/>
    </source>
</evidence>
<keyword evidence="6" id="KW-0812">Transmembrane</keyword>
<dbReference type="SMART" id="SM00245">
    <property type="entry name" value="TSPc"/>
    <property type="match status" value="1"/>
</dbReference>
<protein>
    <submittedName>
        <fullName evidence="8">C-terminal processing peptidase-3. Serine peptidase. MEROPS family S41A</fullName>
    </submittedName>
</protein>
<evidence type="ECO:0000313" key="9">
    <source>
        <dbReference type="Proteomes" id="UP000315971"/>
    </source>
</evidence>
<proteinExistence type="inferred from homology"/>
<evidence type="ECO:0000256" key="3">
    <source>
        <dbReference type="ARBA" id="ARBA00022801"/>
    </source>
</evidence>
<dbReference type="EMBL" id="FXSZ01000001">
    <property type="protein sequence ID" value="SMO36587.1"/>
    <property type="molecule type" value="Genomic_DNA"/>
</dbReference>
<dbReference type="Gene3D" id="3.90.226.10">
    <property type="entry name" value="2-enoyl-CoA Hydratase, Chain A, domain 1"/>
    <property type="match status" value="1"/>
</dbReference>
<sequence>MNQTRKNLLLSALAGAIMGAGMLVGIWVSNNNDHSSRSGFLFSFPSSSKLDKVLQVIDERYVDSVNIDEIENKAVQSVMSQLDPHSQFVDANTYRTINESLEGNFEGIGIEFHVINDSLLVVSVIQDGPCEKEGLLAGDKIVAIEGESIIGVKNSDIINKLHGPKGTDVVLSVVRPGVKGVMDFHVTRGQVPINSVEVHYMLNTETGYIKISQFGATTHEEFLKAMADLKNKGLKSLVLDLRGNGGGYLRAATALADEFLPNKQLIVYTQGRKQPREDYYATGGGVFEKGPLVVLIDENTASASEILAGALQDTERAIIVGRRSFGKGLVQDQIKFPDGSGLRLTIARYYTPLGRSIQKPYDKGIEAYKNEVGYRLKHGELFHADSNKMAFNDLIQYHTANGKIVYGGGGIMPDYFIALDTSRNALFTTITENGILTKYGYEFICKNDASLKTYKSLNDFLTGFSLNEKKLNEILKMASSKGLKYNLVGVKSAANPINTQLKAMVARWFWGEEGFYKVINAEDKMIAESVNIISTGQLEQESLNNMAKVKH</sequence>
<dbReference type="GO" id="GO:0007165">
    <property type="term" value="P:signal transduction"/>
    <property type="evidence" value="ECO:0007669"/>
    <property type="project" value="TreeGrafter"/>
</dbReference>
<feature type="transmembrane region" description="Helical" evidence="6">
    <location>
        <begin position="7"/>
        <end position="28"/>
    </location>
</feature>
<dbReference type="GO" id="GO:0004175">
    <property type="term" value="F:endopeptidase activity"/>
    <property type="evidence" value="ECO:0007669"/>
    <property type="project" value="TreeGrafter"/>
</dbReference>
<organism evidence="8 9">
    <name type="scientific">Solitalea koreensis</name>
    <dbReference type="NCBI Taxonomy" id="543615"/>
    <lineage>
        <taxon>Bacteria</taxon>
        <taxon>Pseudomonadati</taxon>
        <taxon>Bacteroidota</taxon>
        <taxon>Sphingobacteriia</taxon>
        <taxon>Sphingobacteriales</taxon>
        <taxon>Sphingobacteriaceae</taxon>
        <taxon>Solitalea</taxon>
    </lineage>
</organism>
<evidence type="ECO:0000256" key="6">
    <source>
        <dbReference type="SAM" id="Phobius"/>
    </source>
</evidence>
<comment type="similarity">
    <text evidence="1 5">Belongs to the peptidase S41A family.</text>
</comment>
<keyword evidence="3 5" id="KW-0378">Hydrolase</keyword>
<dbReference type="CDD" id="cd06782">
    <property type="entry name" value="cpPDZ_CPP-like"/>
    <property type="match status" value="1"/>
</dbReference>
<accession>A0A521AP57</accession>
<dbReference type="InterPro" id="IPR036034">
    <property type="entry name" value="PDZ_sf"/>
</dbReference>